<evidence type="ECO:0000256" key="1">
    <source>
        <dbReference type="SAM" id="MobiDB-lite"/>
    </source>
</evidence>
<reference evidence="2" key="2">
    <citation type="journal article" date="2024" name="Plant">
        <title>Genomic evolution and insights into agronomic trait innovations of Sesamum species.</title>
        <authorList>
            <person name="Miao H."/>
            <person name="Wang L."/>
            <person name="Qu L."/>
            <person name="Liu H."/>
            <person name="Sun Y."/>
            <person name="Le M."/>
            <person name="Wang Q."/>
            <person name="Wei S."/>
            <person name="Zheng Y."/>
            <person name="Lin W."/>
            <person name="Duan Y."/>
            <person name="Cao H."/>
            <person name="Xiong S."/>
            <person name="Wang X."/>
            <person name="Wei L."/>
            <person name="Li C."/>
            <person name="Ma Q."/>
            <person name="Ju M."/>
            <person name="Zhao R."/>
            <person name="Li G."/>
            <person name="Mu C."/>
            <person name="Tian Q."/>
            <person name="Mei H."/>
            <person name="Zhang T."/>
            <person name="Gao T."/>
            <person name="Zhang H."/>
        </authorList>
    </citation>
    <scope>NUCLEOTIDE SEQUENCE</scope>
    <source>
        <strain evidence="2">KEN8</strain>
    </source>
</reference>
<organism evidence="2">
    <name type="scientific">Sesamum calycinum</name>
    <dbReference type="NCBI Taxonomy" id="2727403"/>
    <lineage>
        <taxon>Eukaryota</taxon>
        <taxon>Viridiplantae</taxon>
        <taxon>Streptophyta</taxon>
        <taxon>Embryophyta</taxon>
        <taxon>Tracheophyta</taxon>
        <taxon>Spermatophyta</taxon>
        <taxon>Magnoliopsida</taxon>
        <taxon>eudicotyledons</taxon>
        <taxon>Gunneridae</taxon>
        <taxon>Pentapetalae</taxon>
        <taxon>asterids</taxon>
        <taxon>lamiids</taxon>
        <taxon>Lamiales</taxon>
        <taxon>Pedaliaceae</taxon>
        <taxon>Sesamum</taxon>
    </lineage>
</organism>
<name>A0AAW2RT26_9LAMI</name>
<dbReference type="EMBL" id="JACGWM010000003">
    <property type="protein sequence ID" value="KAL0383092.1"/>
    <property type="molecule type" value="Genomic_DNA"/>
</dbReference>
<evidence type="ECO:0000313" key="2">
    <source>
        <dbReference type="EMBL" id="KAL0383092.1"/>
    </source>
</evidence>
<feature type="region of interest" description="Disordered" evidence="1">
    <location>
        <begin position="60"/>
        <end position="98"/>
    </location>
</feature>
<dbReference type="AlphaFoldDB" id="A0AAW2RT26"/>
<reference evidence="2" key="1">
    <citation type="submission" date="2020-06" db="EMBL/GenBank/DDBJ databases">
        <authorList>
            <person name="Li T."/>
            <person name="Hu X."/>
            <person name="Zhang T."/>
            <person name="Song X."/>
            <person name="Zhang H."/>
            <person name="Dai N."/>
            <person name="Sheng W."/>
            <person name="Hou X."/>
            <person name="Wei L."/>
        </authorList>
    </citation>
    <scope>NUCLEOTIDE SEQUENCE</scope>
    <source>
        <strain evidence="2">KEN8</strain>
        <tissue evidence="2">Leaf</tissue>
    </source>
</reference>
<sequence length="246" mass="28009">MLSKFITTTDTQFQNQETSIQNLEVQVRQLVSIVSERKEGQFPSDTEKNLKEQINAITLTNGKSIGDESPKEQVEETPVHQEEEPEETKGSPPKFNLDTVPLYTPYPKRILKANLDNQFGKFLEILKKIHIYIPLTDALSQMPSSAMFLKEVLSNKRKWEGGSMVKLNEECSTILQNKLTPKLKDPRSFSICCTIGNNDFDKALCDLGASVNLMPYSIFEKLGMHELTPTIITLQLIDRSIRYPRE</sequence>
<dbReference type="InterPro" id="IPR021109">
    <property type="entry name" value="Peptidase_aspartic_dom_sf"/>
</dbReference>
<dbReference type="PANTHER" id="PTHR33067">
    <property type="entry name" value="RNA-DIRECTED DNA POLYMERASE-RELATED"/>
    <property type="match status" value="1"/>
</dbReference>
<dbReference type="PANTHER" id="PTHR33067:SF9">
    <property type="entry name" value="RNA-DIRECTED DNA POLYMERASE"/>
    <property type="match status" value="1"/>
</dbReference>
<proteinExistence type="predicted"/>
<feature type="compositionally biased region" description="Basic and acidic residues" evidence="1">
    <location>
        <begin position="65"/>
        <end position="82"/>
    </location>
</feature>
<protein>
    <submittedName>
        <fullName evidence="2">Uncharacterized protein</fullName>
    </submittedName>
</protein>
<gene>
    <name evidence="2" type="ORF">Scaly_0596500</name>
</gene>
<accession>A0AAW2RT26</accession>
<comment type="caution">
    <text evidence="2">The sequence shown here is derived from an EMBL/GenBank/DDBJ whole genome shotgun (WGS) entry which is preliminary data.</text>
</comment>
<dbReference type="Gene3D" id="2.40.70.10">
    <property type="entry name" value="Acid Proteases"/>
    <property type="match status" value="1"/>
</dbReference>